<keyword evidence="5" id="KW-0699">rRNA-binding</keyword>
<dbReference type="InterPro" id="IPR001790">
    <property type="entry name" value="Ribosomal_uL10"/>
</dbReference>
<name>A0A9D8PNA8_9DELT</name>
<dbReference type="EMBL" id="JAFGIX010000002">
    <property type="protein sequence ID" value="MBN1571625.1"/>
    <property type="molecule type" value="Genomic_DNA"/>
</dbReference>
<dbReference type="InterPro" id="IPR043141">
    <property type="entry name" value="Ribosomal_uL10-like_sf"/>
</dbReference>
<keyword evidence="2 5" id="KW-0689">Ribosomal protein</keyword>
<sequence>MKREKKEALVVEMHKRLSDSNMAFLTDYRGLSAEEMNELRNGFRNVGIEYKVVKNKLIILAAKDTDFASMVEDLVGPTGIIVSNEDPAVTSKVLAEFIGKFKNFEFKKGLLRGKEISEANVISMSKLPSRDVLIAMLLGTMNAVPTGLVQVLSGIKRKFVYALVAIKDAKETAN</sequence>
<comment type="similarity">
    <text evidence="1 5">Belongs to the universal ribosomal protein uL10 family.</text>
</comment>
<dbReference type="Gene3D" id="6.10.250.290">
    <property type="match status" value="1"/>
</dbReference>
<keyword evidence="5" id="KW-0694">RNA-binding</keyword>
<comment type="function">
    <text evidence="5">Forms part of the ribosomal stalk, playing a central role in the interaction of the ribosome with GTP-bound translation factors.</text>
</comment>
<evidence type="ECO:0000256" key="5">
    <source>
        <dbReference type="HAMAP-Rule" id="MF_00362"/>
    </source>
</evidence>
<dbReference type="SUPFAM" id="SSF160369">
    <property type="entry name" value="Ribosomal protein L10-like"/>
    <property type="match status" value="1"/>
</dbReference>
<evidence type="ECO:0000313" key="7">
    <source>
        <dbReference type="Proteomes" id="UP000809273"/>
    </source>
</evidence>
<dbReference type="GO" id="GO:0070180">
    <property type="term" value="F:large ribosomal subunit rRNA binding"/>
    <property type="evidence" value="ECO:0007669"/>
    <property type="project" value="UniProtKB-UniRule"/>
</dbReference>
<reference evidence="6" key="2">
    <citation type="submission" date="2021-01" db="EMBL/GenBank/DDBJ databases">
        <authorList>
            <person name="Hahn C.R."/>
            <person name="Youssef N.H."/>
            <person name="Elshahed M."/>
        </authorList>
    </citation>
    <scope>NUCLEOTIDE SEQUENCE</scope>
    <source>
        <strain evidence="6">Zod_Metabat.24</strain>
    </source>
</reference>
<comment type="caution">
    <text evidence="6">The sequence shown here is derived from an EMBL/GenBank/DDBJ whole genome shotgun (WGS) entry which is preliminary data.</text>
</comment>
<dbReference type="GO" id="GO:0006412">
    <property type="term" value="P:translation"/>
    <property type="evidence" value="ECO:0007669"/>
    <property type="project" value="UniProtKB-UniRule"/>
</dbReference>
<organism evidence="6 7">
    <name type="scientific">Candidatus Zymogenus saltonus</name>
    <dbReference type="NCBI Taxonomy" id="2844893"/>
    <lineage>
        <taxon>Bacteria</taxon>
        <taxon>Deltaproteobacteria</taxon>
        <taxon>Candidatus Zymogenia</taxon>
        <taxon>Candidatus Zymogeniales</taxon>
        <taxon>Candidatus Zymogenaceae</taxon>
        <taxon>Candidatus Zymogenus</taxon>
    </lineage>
</organism>
<dbReference type="GO" id="GO:0003735">
    <property type="term" value="F:structural constituent of ribosome"/>
    <property type="evidence" value="ECO:0007669"/>
    <property type="project" value="InterPro"/>
</dbReference>
<reference evidence="6" key="1">
    <citation type="journal article" date="2021" name="Environ. Microbiol.">
        <title>Genomic characterization of three novel Desulfobacterota classes expand the metabolic and phylogenetic diversity of the phylum.</title>
        <authorList>
            <person name="Murphy C.L."/>
            <person name="Biggerstaff J."/>
            <person name="Eichhorn A."/>
            <person name="Ewing E."/>
            <person name="Shahan R."/>
            <person name="Soriano D."/>
            <person name="Stewart S."/>
            <person name="VanMol K."/>
            <person name="Walker R."/>
            <person name="Walters P."/>
            <person name="Elshahed M.S."/>
            <person name="Youssef N.H."/>
        </authorList>
    </citation>
    <scope>NUCLEOTIDE SEQUENCE</scope>
    <source>
        <strain evidence="6">Zod_Metabat.24</strain>
    </source>
</reference>
<dbReference type="AlphaFoldDB" id="A0A9D8PNA8"/>
<comment type="subunit">
    <text evidence="5">Part of the ribosomal stalk of the 50S ribosomal subunit. The N-terminus interacts with L11 and the large rRNA to form the base of the stalk. The C-terminus forms an elongated spine to which L12 dimers bind in a sequential fashion forming a multimeric L10(L12)X complex.</text>
</comment>
<dbReference type="InterPro" id="IPR002363">
    <property type="entry name" value="Ribosomal_uL10_CS_bac"/>
</dbReference>
<dbReference type="Proteomes" id="UP000809273">
    <property type="component" value="Unassembled WGS sequence"/>
</dbReference>
<accession>A0A9D8PNA8</accession>
<dbReference type="InterPro" id="IPR022973">
    <property type="entry name" value="Ribosomal_uL10_bac"/>
</dbReference>
<dbReference type="CDD" id="cd05797">
    <property type="entry name" value="Ribosomal_L10"/>
    <property type="match status" value="1"/>
</dbReference>
<gene>
    <name evidence="5" type="primary">rplJ</name>
    <name evidence="6" type="ORF">JW984_00335</name>
</gene>
<protein>
    <recommendedName>
        <fullName evidence="4 5">Large ribosomal subunit protein uL10</fullName>
    </recommendedName>
</protein>
<dbReference type="Pfam" id="PF00466">
    <property type="entry name" value="Ribosomal_L10"/>
    <property type="match status" value="1"/>
</dbReference>
<evidence type="ECO:0000313" key="6">
    <source>
        <dbReference type="EMBL" id="MBN1571625.1"/>
    </source>
</evidence>
<dbReference type="GO" id="GO:0015934">
    <property type="term" value="C:large ribosomal subunit"/>
    <property type="evidence" value="ECO:0007669"/>
    <property type="project" value="InterPro"/>
</dbReference>
<proteinExistence type="inferred from homology"/>
<dbReference type="NCBIfam" id="NF000955">
    <property type="entry name" value="PRK00099.1-1"/>
    <property type="match status" value="1"/>
</dbReference>
<keyword evidence="3 5" id="KW-0687">Ribonucleoprotein</keyword>
<evidence type="ECO:0000256" key="3">
    <source>
        <dbReference type="ARBA" id="ARBA00023274"/>
    </source>
</evidence>
<dbReference type="PANTHER" id="PTHR11560">
    <property type="entry name" value="39S RIBOSOMAL PROTEIN L10, MITOCHONDRIAL"/>
    <property type="match status" value="1"/>
</dbReference>
<evidence type="ECO:0000256" key="4">
    <source>
        <dbReference type="ARBA" id="ARBA00035202"/>
    </source>
</evidence>
<dbReference type="HAMAP" id="MF_00362">
    <property type="entry name" value="Ribosomal_uL10"/>
    <property type="match status" value="1"/>
</dbReference>
<dbReference type="Gene3D" id="3.30.70.1730">
    <property type="match status" value="1"/>
</dbReference>
<dbReference type="InterPro" id="IPR047865">
    <property type="entry name" value="Ribosomal_uL10_bac_type"/>
</dbReference>
<evidence type="ECO:0000256" key="2">
    <source>
        <dbReference type="ARBA" id="ARBA00022980"/>
    </source>
</evidence>
<evidence type="ECO:0000256" key="1">
    <source>
        <dbReference type="ARBA" id="ARBA00008889"/>
    </source>
</evidence>
<dbReference type="PROSITE" id="PS01109">
    <property type="entry name" value="RIBOSOMAL_L10"/>
    <property type="match status" value="1"/>
</dbReference>